<evidence type="ECO:0000313" key="3">
    <source>
        <dbReference type="Proteomes" id="UP000006786"/>
    </source>
</evidence>
<name>K2MJ13_9HYPH</name>
<dbReference type="EMBL" id="AMRM01000002">
    <property type="protein sequence ID" value="EKF20680.1"/>
    <property type="molecule type" value="Genomic_DNA"/>
</dbReference>
<feature type="transmembrane region" description="Helical" evidence="1">
    <location>
        <begin position="12"/>
        <end position="34"/>
    </location>
</feature>
<keyword evidence="1" id="KW-0472">Membrane</keyword>
<evidence type="ECO:0000256" key="1">
    <source>
        <dbReference type="SAM" id="Phobius"/>
    </source>
</evidence>
<comment type="caution">
    <text evidence="2">The sequence shown here is derived from an EMBL/GenBank/DDBJ whole genome shotgun (WGS) entry which is preliminary data.</text>
</comment>
<dbReference type="STRING" id="391937.NA2_02809"/>
<protein>
    <submittedName>
        <fullName evidence="2">Uncharacterized protein</fullName>
    </submittedName>
</protein>
<accession>K2MJ13</accession>
<keyword evidence="1" id="KW-1133">Transmembrane helix</keyword>
<sequence>MSLLGEILVGQYAPAVSAVLGLAGSVALAIPTLSSSDSRRTLVRLQRLQVAVKDPAAFNNQAKPLLDRALSEIESERRWFRRGLGLLALSFFLLVAHSLASID</sequence>
<gene>
    <name evidence="2" type="ORF">NA2_02809</name>
</gene>
<reference evidence="2 3" key="1">
    <citation type="journal article" date="2012" name="J. Bacteriol.">
        <title>Genome Sequence of Nitratireductor pacificus Type Strain pht-3B.</title>
        <authorList>
            <person name="Lai Q."/>
            <person name="Li G."/>
            <person name="Shao Z."/>
        </authorList>
    </citation>
    <scope>NUCLEOTIDE SEQUENCE [LARGE SCALE GENOMIC DNA]</scope>
    <source>
        <strain evidence="3">pht-3B</strain>
    </source>
</reference>
<dbReference type="PATRIC" id="fig|391937.3.peg.583"/>
<keyword evidence="3" id="KW-1185">Reference proteome</keyword>
<dbReference type="AlphaFoldDB" id="K2MJ13"/>
<feature type="transmembrane region" description="Helical" evidence="1">
    <location>
        <begin position="84"/>
        <end position="102"/>
    </location>
</feature>
<dbReference type="RefSeq" id="WP_008593950.1">
    <property type="nucleotide sequence ID" value="NZ_AMRM01000002.1"/>
</dbReference>
<proteinExistence type="predicted"/>
<keyword evidence="1" id="KW-0812">Transmembrane</keyword>
<evidence type="ECO:0000313" key="2">
    <source>
        <dbReference type="EMBL" id="EKF20680.1"/>
    </source>
</evidence>
<organism evidence="2 3">
    <name type="scientific">Nitratireductor pacificus pht-3B</name>
    <dbReference type="NCBI Taxonomy" id="391937"/>
    <lineage>
        <taxon>Bacteria</taxon>
        <taxon>Pseudomonadati</taxon>
        <taxon>Pseudomonadota</taxon>
        <taxon>Alphaproteobacteria</taxon>
        <taxon>Hyphomicrobiales</taxon>
        <taxon>Phyllobacteriaceae</taxon>
        <taxon>Nitratireductor</taxon>
    </lineage>
</organism>
<dbReference type="Proteomes" id="UP000006786">
    <property type="component" value="Unassembled WGS sequence"/>
</dbReference>